<dbReference type="PANTHER" id="PTHR18964:SF149">
    <property type="entry name" value="BIFUNCTIONAL UDP-N-ACETYLGLUCOSAMINE 2-EPIMERASE_N-ACETYLMANNOSAMINE KINASE"/>
    <property type="match status" value="1"/>
</dbReference>
<dbReference type="InterPro" id="IPR043129">
    <property type="entry name" value="ATPase_NBD"/>
</dbReference>
<evidence type="ECO:0000313" key="3">
    <source>
        <dbReference type="Proteomes" id="UP000630660"/>
    </source>
</evidence>
<dbReference type="InterPro" id="IPR000600">
    <property type="entry name" value="ROK"/>
</dbReference>
<gene>
    <name evidence="2" type="ORF">GF359_00825</name>
</gene>
<evidence type="ECO:0000313" key="2">
    <source>
        <dbReference type="EMBL" id="MBD3363737.1"/>
    </source>
</evidence>
<sequence>MQSEFLGIDIGGTNTRLGLVSSKGKIVSSGRLKTRMDAGPRALVEGIFLKAARMMGENQIIQVGAGIAGLIDHRKGVIRFSPNLASWRNVPLKDMLEQCFSVPVAVSNDVNAIAWGEYKYGGYGTENLFCFTLGTGVGGGIISDGALILGANYAAGEFGHTSFEGNAKCSCGITGCLEAYVGNDRLVRKARRRMNLASPLMKLTSGKEITPRLLARAAREGDEVALKVFAQAGRRIGKALGNVVQLLDPEVIVVNGGVSKAGDLILKPIRETLKRYTMPLEGRKLRVMRSKLGDKAGILGAATLAEVLL</sequence>
<comment type="caution">
    <text evidence="2">The sequence shown here is derived from an EMBL/GenBank/DDBJ whole genome shotgun (WGS) entry which is preliminary data.</text>
</comment>
<comment type="similarity">
    <text evidence="1">Belongs to the ROK (NagC/XylR) family.</text>
</comment>
<dbReference type="EMBL" id="WJKJ01000024">
    <property type="protein sequence ID" value="MBD3363737.1"/>
    <property type="molecule type" value="Genomic_DNA"/>
</dbReference>
<dbReference type="AlphaFoldDB" id="A0A9D5K7K9"/>
<dbReference type="PANTHER" id="PTHR18964">
    <property type="entry name" value="ROK (REPRESSOR, ORF, KINASE) FAMILY"/>
    <property type="match status" value="1"/>
</dbReference>
<dbReference type="Proteomes" id="UP000630660">
    <property type="component" value="Unassembled WGS sequence"/>
</dbReference>
<name>A0A9D5K7K9_UNCW3</name>
<dbReference type="Pfam" id="PF00480">
    <property type="entry name" value="ROK"/>
    <property type="match status" value="1"/>
</dbReference>
<reference evidence="2" key="1">
    <citation type="submission" date="2019-11" db="EMBL/GenBank/DDBJ databases">
        <title>Microbial mats filling the niche in hypersaline microbial mats.</title>
        <authorList>
            <person name="Wong H.L."/>
            <person name="Macleod F.I."/>
            <person name="White R.A. III"/>
            <person name="Burns B.P."/>
        </authorList>
    </citation>
    <scope>NUCLEOTIDE SEQUENCE</scope>
    <source>
        <strain evidence="2">Bin_327</strain>
    </source>
</reference>
<dbReference type="Gene3D" id="3.30.420.40">
    <property type="match status" value="2"/>
</dbReference>
<dbReference type="SUPFAM" id="SSF53067">
    <property type="entry name" value="Actin-like ATPase domain"/>
    <property type="match status" value="1"/>
</dbReference>
<proteinExistence type="inferred from homology"/>
<accession>A0A9D5K7K9</accession>
<dbReference type="PROSITE" id="PS01125">
    <property type="entry name" value="ROK"/>
    <property type="match status" value="1"/>
</dbReference>
<dbReference type="InterPro" id="IPR049874">
    <property type="entry name" value="ROK_cs"/>
</dbReference>
<organism evidence="2 3">
    <name type="scientific">candidate division WOR-3 bacterium</name>
    <dbReference type="NCBI Taxonomy" id="2052148"/>
    <lineage>
        <taxon>Bacteria</taxon>
        <taxon>Bacteria division WOR-3</taxon>
    </lineage>
</organism>
<evidence type="ECO:0000256" key="1">
    <source>
        <dbReference type="ARBA" id="ARBA00006479"/>
    </source>
</evidence>
<protein>
    <submittedName>
        <fullName evidence="2">ROK family protein</fullName>
    </submittedName>
</protein>